<evidence type="ECO:0000313" key="2">
    <source>
        <dbReference type="Proteomes" id="UP001162156"/>
    </source>
</evidence>
<organism evidence="1 2">
    <name type="scientific">Rhamnusium bicolor</name>
    <dbReference type="NCBI Taxonomy" id="1586634"/>
    <lineage>
        <taxon>Eukaryota</taxon>
        <taxon>Metazoa</taxon>
        <taxon>Ecdysozoa</taxon>
        <taxon>Arthropoda</taxon>
        <taxon>Hexapoda</taxon>
        <taxon>Insecta</taxon>
        <taxon>Pterygota</taxon>
        <taxon>Neoptera</taxon>
        <taxon>Endopterygota</taxon>
        <taxon>Coleoptera</taxon>
        <taxon>Polyphaga</taxon>
        <taxon>Cucujiformia</taxon>
        <taxon>Chrysomeloidea</taxon>
        <taxon>Cerambycidae</taxon>
        <taxon>Lepturinae</taxon>
        <taxon>Rhagiini</taxon>
        <taxon>Rhamnusium</taxon>
    </lineage>
</organism>
<name>A0AAV8WZC7_9CUCU</name>
<sequence length="326" mass="37979">MATSKDQIKKDNVKNAGLKKCFTALVDRKQINLDVEVLRLMLRKELQINLDTLDEHLASVMPLMLVVYMKSWPGWQRSKEYFSGKLNFKEWYEKFRQYIVLRLNFLIKNGYGNVVEEIQCDKKNEAALRNPNRVCIERGTQTDNLAPKGFAPFKISIECPPSVINSVVFTDSADDIVIRQHPDIQWSKIDIKQLIHWPNIEVEFSSPELSFRRRSCCEYNRYINFVNTPLTFEKVDYIDQVEIIDPSNGRNCYTLNMLSCYVTEYLTILKSIASIKEYVSKIEIIINEFLKDIEEIDMNKTMASNTSVVFNIGRCAFHRNKKISKG</sequence>
<keyword evidence="2" id="KW-1185">Reference proteome</keyword>
<reference evidence="1" key="1">
    <citation type="journal article" date="2023" name="Insect Mol. Biol.">
        <title>Genome sequencing provides insights into the evolution of gene families encoding plant cell wall-degrading enzymes in longhorned beetles.</title>
        <authorList>
            <person name="Shin N.R."/>
            <person name="Okamura Y."/>
            <person name="Kirsch R."/>
            <person name="Pauchet Y."/>
        </authorList>
    </citation>
    <scope>NUCLEOTIDE SEQUENCE</scope>
    <source>
        <strain evidence="1">RBIC_L_NR</strain>
    </source>
</reference>
<comment type="caution">
    <text evidence="1">The sequence shown here is derived from an EMBL/GenBank/DDBJ whole genome shotgun (WGS) entry which is preliminary data.</text>
</comment>
<protein>
    <submittedName>
        <fullName evidence="1">Uncharacterized protein</fullName>
    </submittedName>
</protein>
<evidence type="ECO:0000313" key="1">
    <source>
        <dbReference type="EMBL" id="KAJ8931590.1"/>
    </source>
</evidence>
<dbReference type="Proteomes" id="UP001162156">
    <property type="component" value="Unassembled WGS sequence"/>
</dbReference>
<gene>
    <name evidence="1" type="ORF">NQ314_015452</name>
</gene>
<accession>A0AAV8WZC7</accession>
<proteinExistence type="predicted"/>
<dbReference type="EMBL" id="JANEYF010004280">
    <property type="protein sequence ID" value="KAJ8931590.1"/>
    <property type="molecule type" value="Genomic_DNA"/>
</dbReference>
<dbReference type="AlphaFoldDB" id="A0AAV8WZC7"/>